<reference evidence="2 3" key="1">
    <citation type="submission" date="2020-08" db="EMBL/GenBank/DDBJ databases">
        <title>Description of novel Flavobacterium F-408 isolate.</title>
        <authorList>
            <person name="Saticioglu I.B."/>
            <person name="Duman M."/>
            <person name="Altun S."/>
        </authorList>
    </citation>
    <scope>NUCLEOTIDE SEQUENCE [LARGE SCALE GENOMIC DNA]</scope>
    <source>
        <strain evidence="2 3">F-408</strain>
    </source>
</reference>
<comment type="caution">
    <text evidence="2">The sequence shown here is derived from an EMBL/GenBank/DDBJ whole genome shotgun (WGS) entry which is preliminary data.</text>
</comment>
<organism evidence="2 3">
    <name type="scientific">Flavobacterium bernardetii</name>
    <dbReference type="NCBI Taxonomy" id="2813823"/>
    <lineage>
        <taxon>Bacteria</taxon>
        <taxon>Pseudomonadati</taxon>
        <taxon>Bacteroidota</taxon>
        <taxon>Flavobacteriia</taxon>
        <taxon>Flavobacteriales</taxon>
        <taxon>Flavobacteriaceae</taxon>
        <taxon>Flavobacterium</taxon>
    </lineage>
</organism>
<evidence type="ECO:0000256" key="1">
    <source>
        <dbReference type="SAM" id="Phobius"/>
    </source>
</evidence>
<feature type="transmembrane region" description="Helical" evidence="1">
    <location>
        <begin position="142"/>
        <end position="164"/>
    </location>
</feature>
<keyword evidence="1" id="KW-0812">Transmembrane</keyword>
<name>A0ABR7IUE5_9FLAO</name>
<feature type="transmembrane region" description="Helical" evidence="1">
    <location>
        <begin position="100"/>
        <end position="122"/>
    </location>
</feature>
<keyword evidence="1" id="KW-1133">Transmembrane helix</keyword>
<dbReference type="RefSeq" id="WP_166124648.1">
    <property type="nucleotide sequence ID" value="NZ_JAANOQ010000001.1"/>
</dbReference>
<keyword evidence="3" id="KW-1185">Reference proteome</keyword>
<proteinExistence type="predicted"/>
<gene>
    <name evidence="2" type="ORF">H8R27_00710</name>
</gene>
<sequence length="195" mass="22892">MTKDEIINKIIEADERLYKVDNAIIEAFDELYKNHKPAPKGGFAILPQIDIYPDGIWTRINQEKDNINQLEVEANSLIEYFHQNLQELNSFENTIKPLKIIIKMLMIAFPLTVIYPLHFMPIATNQNPEITFNLITIVESFFSLKFILLSIFFFTIEGIFYYFLTLTNELAKSLKSAKENNSNNLRDIKYYSEYF</sequence>
<accession>A0ABR7IUE5</accession>
<protein>
    <submittedName>
        <fullName evidence="2">Uncharacterized protein</fullName>
    </submittedName>
</protein>
<evidence type="ECO:0000313" key="3">
    <source>
        <dbReference type="Proteomes" id="UP000605990"/>
    </source>
</evidence>
<evidence type="ECO:0000313" key="2">
    <source>
        <dbReference type="EMBL" id="MBC5833394.1"/>
    </source>
</evidence>
<dbReference type="EMBL" id="JACRUN010000001">
    <property type="protein sequence ID" value="MBC5833394.1"/>
    <property type="molecule type" value="Genomic_DNA"/>
</dbReference>
<dbReference type="Proteomes" id="UP000605990">
    <property type="component" value="Unassembled WGS sequence"/>
</dbReference>
<keyword evidence="1" id="KW-0472">Membrane</keyword>